<accession>A0A9W9QYJ9</accession>
<dbReference type="AlphaFoldDB" id="A0A9W9QYJ9"/>
<sequence length="83" mass="9160">MSCAINNYSVVALVEHQSQRSCAGRGGLTGPRRFFKVSRCLHEGASTHEKEAGQALIMIWPYHKKIGWSKVEGQIDRSNSSNG</sequence>
<evidence type="ECO:0000313" key="2">
    <source>
        <dbReference type="Proteomes" id="UP001147695"/>
    </source>
</evidence>
<organism evidence="1 2">
    <name type="scientific">Penicillium brevicompactum</name>
    <dbReference type="NCBI Taxonomy" id="5074"/>
    <lineage>
        <taxon>Eukaryota</taxon>
        <taxon>Fungi</taxon>
        <taxon>Dikarya</taxon>
        <taxon>Ascomycota</taxon>
        <taxon>Pezizomycotina</taxon>
        <taxon>Eurotiomycetes</taxon>
        <taxon>Eurotiomycetidae</taxon>
        <taxon>Eurotiales</taxon>
        <taxon>Aspergillaceae</taxon>
        <taxon>Penicillium</taxon>
    </lineage>
</organism>
<reference evidence="1" key="2">
    <citation type="journal article" date="2023" name="IMA Fungus">
        <title>Comparative genomic study of the Penicillium genus elucidates a diverse pangenome and 15 lateral gene transfer events.</title>
        <authorList>
            <person name="Petersen C."/>
            <person name="Sorensen T."/>
            <person name="Nielsen M.R."/>
            <person name="Sondergaard T.E."/>
            <person name="Sorensen J.L."/>
            <person name="Fitzpatrick D.A."/>
            <person name="Frisvad J.C."/>
            <person name="Nielsen K.L."/>
        </authorList>
    </citation>
    <scope>NUCLEOTIDE SEQUENCE</scope>
    <source>
        <strain evidence="1">IBT 35673</strain>
    </source>
</reference>
<evidence type="ECO:0000313" key="1">
    <source>
        <dbReference type="EMBL" id="KAJ5344952.1"/>
    </source>
</evidence>
<comment type="caution">
    <text evidence="1">The sequence shown here is derived from an EMBL/GenBank/DDBJ whole genome shotgun (WGS) entry which is preliminary data.</text>
</comment>
<dbReference type="Proteomes" id="UP001147695">
    <property type="component" value="Unassembled WGS sequence"/>
</dbReference>
<reference evidence="1" key="1">
    <citation type="submission" date="2022-12" db="EMBL/GenBank/DDBJ databases">
        <authorList>
            <person name="Petersen C."/>
        </authorList>
    </citation>
    <scope>NUCLEOTIDE SEQUENCE</scope>
    <source>
        <strain evidence="1">IBT 35673</strain>
    </source>
</reference>
<name>A0A9W9QYJ9_PENBR</name>
<gene>
    <name evidence="1" type="ORF">N7452_002956</name>
</gene>
<proteinExistence type="predicted"/>
<dbReference type="EMBL" id="JAPZBQ010000002">
    <property type="protein sequence ID" value="KAJ5344952.1"/>
    <property type="molecule type" value="Genomic_DNA"/>
</dbReference>
<protein>
    <submittedName>
        <fullName evidence="1">Uncharacterized protein</fullName>
    </submittedName>
</protein>